<dbReference type="GeneID" id="8239283"/>
<evidence type="ECO:0000256" key="3">
    <source>
        <dbReference type="ARBA" id="ARBA00004370"/>
    </source>
</evidence>
<evidence type="ECO:0000256" key="2">
    <source>
        <dbReference type="ARBA" id="ARBA00004240"/>
    </source>
</evidence>
<keyword evidence="9" id="KW-1185">Reference proteome</keyword>
<sequence>MNDEGVVFYENNLNIVQTSKKSIWFTKVHVVITSVKLFVQLTASFVVAGYDGLIPKQKRLVKKLKETFVFAVFSKFSFFSLTTIPHQSIKFDLLYQRITKPIISYKPGTKWFPKKIYNGESVGETLNPELSVHIDILHDPSPNPIVADVIFIHGLHGSLYNTWKQGVWSYRKQVQNHPLKHKYKLKINSDPKKDKHCPDKRNKCEKRRKSFYKQNHCDNEYDQLLENITDLLNGIDDTLKVADREIDDKIEPYSPCWPKDWIPKDCPGVRVIAVNYTTDPFLWRPVWVAKRNRSCLPQRSQEMVDLLIREGVGNNPIVWVGHSKGGLYVKQMLVDAKHSDDIQLNRLLNQTKGIMFYSVPHRGSPLASWNVPLLRKSVELTEVKKDCSNVLELHKKFLKLFEDQCVKAEVFSFVETVLTFMFVTNVRVVSVDSADLGFGSFRGVNIDHREICKPLNRDCFLYKELISLIRRVINNFPPRTPDGLLQC</sequence>
<dbReference type="eggNOG" id="KOG2029">
    <property type="taxonomic scope" value="Eukaryota"/>
</dbReference>
<comment type="subcellular location">
    <subcellularLocation>
        <location evidence="2">Endoplasmic reticulum</location>
    </subcellularLocation>
    <subcellularLocation>
        <location evidence="3">Membrane</location>
    </subcellularLocation>
    <subcellularLocation>
        <location evidence="1">Mitochondrion</location>
    </subcellularLocation>
</comment>
<evidence type="ECO:0000313" key="9">
    <source>
        <dbReference type="Proteomes" id="UP000009046"/>
    </source>
</evidence>
<dbReference type="InParanoid" id="E0VNI2"/>
<dbReference type="OrthoDB" id="5086500at2759"/>
<dbReference type="OMA" id="WKRKEPR"/>
<dbReference type="InterPro" id="IPR029058">
    <property type="entry name" value="AB_hydrolase_fold"/>
</dbReference>
<keyword evidence="5" id="KW-0496">Mitochondrion</keyword>
<dbReference type="EMBL" id="AAZO01003903">
    <property type="status" value="NOT_ANNOTATED_CDS"/>
    <property type="molecule type" value="Genomic_DNA"/>
</dbReference>
<dbReference type="CTD" id="8239283"/>
<dbReference type="AlphaFoldDB" id="E0VNI2"/>
<organism>
    <name type="scientific">Pediculus humanus subsp. corporis</name>
    <name type="common">Body louse</name>
    <dbReference type="NCBI Taxonomy" id="121224"/>
    <lineage>
        <taxon>Eukaryota</taxon>
        <taxon>Metazoa</taxon>
        <taxon>Ecdysozoa</taxon>
        <taxon>Arthropoda</taxon>
        <taxon>Hexapoda</taxon>
        <taxon>Insecta</taxon>
        <taxon>Pterygota</taxon>
        <taxon>Neoptera</taxon>
        <taxon>Paraneoptera</taxon>
        <taxon>Psocodea</taxon>
        <taxon>Troctomorpha</taxon>
        <taxon>Phthiraptera</taxon>
        <taxon>Anoplura</taxon>
        <taxon>Pediculidae</taxon>
        <taxon>Pediculus</taxon>
    </lineage>
</organism>
<dbReference type="PANTHER" id="PTHR48182:SF2">
    <property type="entry name" value="PROTEIN SERAC1"/>
    <property type="match status" value="1"/>
</dbReference>
<dbReference type="STRING" id="121224.E0VNI2"/>
<reference evidence="7" key="1">
    <citation type="submission" date="2007-04" db="EMBL/GenBank/DDBJ databases">
        <title>Annotation of Pediculus humanus corporis strain USDA.</title>
        <authorList>
            <person name="Kirkness E."/>
            <person name="Hannick L."/>
            <person name="Hass B."/>
            <person name="Bruggner R."/>
            <person name="Lawson D."/>
            <person name="Bidwell S."/>
            <person name="Joardar V."/>
            <person name="Caler E."/>
            <person name="Walenz B."/>
            <person name="Inman J."/>
            <person name="Schobel S."/>
            <person name="Galinsky K."/>
            <person name="Amedeo P."/>
            <person name="Strausberg R."/>
        </authorList>
    </citation>
    <scope>NUCLEOTIDE SEQUENCE</scope>
    <source>
        <strain evidence="7">USDA</strain>
    </source>
</reference>
<dbReference type="Gene3D" id="3.40.50.1820">
    <property type="entry name" value="alpha/beta hydrolase"/>
    <property type="match status" value="1"/>
</dbReference>
<dbReference type="SUPFAM" id="SSF53474">
    <property type="entry name" value="alpha/beta-Hydrolases"/>
    <property type="match status" value="1"/>
</dbReference>
<keyword evidence="6" id="KW-0472">Membrane</keyword>
<gene>
    <name evidence="8" type="primary">8239283</name>
    <name evidence="7" type="ORF">Phum_PHUM335230</name>
</gene>
<dbReference type="HOGENOM" id="CLU_593586_0_0_1"/>
<evidence type="ECO:0000313" key="8">
    <source>
        <dbReference type="EnsemblMetazoa" id="PHUM335230-PA"/>
    </source>
</evidence>
<dbReference type="FunCoup" id="E0VNI2">
    <property type="interactions" value="13"/>
</dbReference>
<dbReference type="GO" id="GO:0005739">
    <property type="term" value="C:mitochondrion"/>
    <property type="evidence" value="ECO:0007669"/>
    <property type="project" value="UniProtKB-SubCell"/>
</dbReference>
<reference evidence="7" key="2">
    <citation type="submission" date="2007-04" db="EMBL/GenBank/DDBJ databases">
        <title>The genome of the human body louse.</title>
        <authorList>
            <consortium name="The Human Body Louse Genome Consortium"/>
            <person name="Kirkness E."/>
            <person name="Walenz B."/>
            <person name="Hass B."/>
            <person name="Bruggner R."/>
            <person name="Strausberg R."/>
        </authorList>
    </citation>
    <scope>NUCLEOTIDE SEQUENCE</scope>
    <source>
        <strain evidence="7">USDA</strain>
    </source>
</reference>
<name>E0VNI2_PEDHC</name>
<dbReference type="InterPro" id="IPR052374">
    <property type="entry name" value="SERAC1"/>
</dbReference>
<dbReference type="Proteomes" id="UP000009046">
    <property type="component" value="Unassembled WGS sequence"/>
</dbReference>
<dbReference type="GO" id="GO:0016020">
    <property type="term" value="C:membrane"/>
    <property type="evidence" value="ECO:0007669"/>
    <property type="project" value="UniProtKB-SubCell"/>
</dbReference>
<evidence type="ECO:0000256" key="5">
    <source>
        <dbReference type="ARBA" id="ARBA00023128"/>
    </source>
</evidence>
<dbReference type="EnsemblMetazoa" id="PHUM335230-RA">
    <property type="protein sequence ID" value="PHUM335230-PA"/>
    <property type="gene ID" value="PHUM335230"/>
</dbReference>
<dbReference type="EMBL" id="DS235339">
    <property type="protein sequence ID" value="EEB14938.1"/>
    <property type="molecule type" value="Genomic_DNA"/>
</dbReference>
<accession>E0VNI2</accession>
<dbReference type="PANTHER" id="PTHR48182">
    <property type="entry name" value="PROTEIN SERAC1"/>
    <property type="match status" value="1"/>
</dbReference>
<dbReference type="KEGG" id="phu:Phum_PHUM335230"/>
<evidence type="ECO:0000313" key="7">
    <source>
        <dbReference type="EMBL" id="EEB14938.1"/>
    </source>
</evidence>
<dbReference type="GO" id="GO:0005783">
    <property type="term" value="C:endoplasmic reticulum"/>
    <property type="evidence" value="ECO:0007669"/>
    <property type="project" value="UniProtKB-SubCell"/>
</dbReference>
<proteinExistence type="predicted"/>
<evidence type="ECO:0000256" key="1">
    <source>
        <dbReference type="ARBA" id="ARBA00004173"/>
    </source>
</evidence>
<reference evidence="8" key="3">
    <citation type="submission" date="2020-05" db="UniProtKB">
        <authorList>
            <consortium name="EnsemblMetazoa"/>
        </authorList>
    </citation>
    <scope>IDENTIFICATION</scope>
    <source>
        <strain evidence="8">USDA</strain>
    </source>
</reference>
<dbReference type="VEuPathDB" id="VectorBase:PHUM335230"/>
<protein>
    <submittedName>
        <fullName evidence="7 8">Ribonuclease p/mrp subunit, putative</fullName>
    </submittedName>
</protein>
<dbReference type="RefSeq" id="XP_002427676.1">
    <property type="nucleotide sequence ID" value="XM_002427631.1"/>
</dbReference>
<keyword evidence="4" id="KW-0256">Endoplasmic reticulum</keyword>
<evidence type="ECO:0000256" key="6">
    <source>
        <dbReference type="ARBA" id="ARBA00023136"/>
    </source>
</evidence>
<evidence type="ECO:0000256" key="4">
    <source>
        <dbReference type="ARBA" id="ARBA00022824"/>
    </source>
</evidence>